<sequence>MNSNTSLAGVPPERERSPSVVLVEEISEISLKPSKQVTKQEPLTLRLGDSKADGKSLDKPIIIPSSPIERPAPTLPRVIKPIHPFFQPKVKTNAPRIPQALTRRSSTVHPAHAPYPSIQHTRGPQTPALDTPLTMFPRRAAPRQTPHLTNPASYKFLSRSTNVENELGNPWTYFTTPSNPSCKGDGLSNPFISPVILDGPPTSRRPWSEKWRPSCAEEVLGNEKCSVYLRNWLRALELQLEDNIAPPADAAVKGKSKPSARGTKRARVVRAVDKTRRKKSRLDSDEEDNWIVHTDDESDEEVEPYSEFDACSEPVPSFPASSPVSSPAHVPDAEPPQYHDLGQLHNTILLSGPHGTGKTASVYACAEELGWDVFEVYPGIGRRNGANVDNLVGEVGKNHLVAQNRQTGDVLKSILKRKGNLEVTDAELPRAPLYSPRKKVSPAVGSETIAKDRIRQSLILLEEVDILFKEDTNFWTTVTRIIKECKRPVICTCNGEWE</sequence>
<feature type="compositionally biased region" description="Low complexity" evidence="1">
    <location>
        <begin position="312"/>
        <end position="330"/>
    </location>
</feature>
<dbReference type="EMBL" id="KN831771">
    <property type="protein sequence ID" value="KIM46182.1"/>
    <property type="molecule type" value="Genomic_DNA"/>
</dbReference>
<proteinExistence type="predicted"/>
<feature type="compositionally biased region" description="Basic residues" evidence="1">
    <location>
        <begin position="254"/>
        <end position="268"/>
    </location>
</feature>
<dbReference type="OrthoDB" id="9996895at2759"/>
<feature type="region of interest" description="Disordered" evidence="1">
    <location>
        <begin position="103"/>
        <end position="126"/>
    </location>
</feature>
<dbReference type="InterPro" id="IPR027417">
    <property type="entry name" value="P-loop_NTPase"/>
</dbReference>
<dbReference type="GO" id="GO:0003677">
    <property type="term" value="F:DNA binding"/>
    <property type="evidence" value="ECO:0007669"/>
    <property type="project" value="TreeGrafter"/>
</dbReference>
<dbReference type="STRING" id="686832.A0A0C2YYX9"/>
<accession>A0A0C2YYX9</accession>
<dbReference type="PANTHER" id="PTHR23389:SF21">
    <property type="entry name" value="ATPASE FAMILY AAA DOMAIN-CONTAINING PROTEIN 5"/>
    <property type="match status" value="1"/>
</dbReference>
<protein>
    <recommendedName>
        <fullName evidence="4">ATPase AAA-type core domain-containing protein</fullName>
    </recommendedName>
</protein>
<evidence type="ECO:0000313" key="2">
    <source>
        <dbReference type="EMBL" id="KIM46182.1"/>
    </source>
</evidence>
<name>A0A0C2YYX9_HEBCY</name>
<feature type="region of interest" description="Disordered" evidence="1">
    <location>
        <begin position="249"/>
        <end position="336"/>
    </location>
</feature>
<dbReference type="HOGENOM" id="CLU_547519_0_0_1"/>
<reference evidence="2 3" key="1">
    <citation type="submission" date="2014-04" db="EMBL/GenBank/DDBJ databases">
        <authorList>
            <consortium name="DOE Joint Genome Institute"/>
            <person name="Kuo A."/>
            <person name="Gay G."/>
            <person name="Dore J."/>
            <person name="Kohler A."/>
            <person name="Nagy L.G."/>
            <person name="Floudas D."/>
            <person name="Copeland A."/>
            <person name="Barry K.W."/>
            <person name="Cichocki N."/>
            <person name="Veneault-Fourrey C."/>
            <person name="LaButti K."/>
            <person name="Lindquist E.A."/>
            <person name="Lipzen A."/>
            <person name="Lundell T."/>
            <person name="Morin E."/>
            <person name="Murat C."/>
            <person name="Sun H."/>
            <person name="Tunlid A."/>
            <person name="Henrissat B."/>
            <person name="Grigoriev I.V."/>
            <person name="Hibbett D.S."/>
            <person name="Martin F."/>
            <person name="Nordberg H.P."/>
            <person name="Cantor M.N."/>
            <person name="Hua S.X."/>
        </authorList>
    </citation>
    <scope>NUCLEOTIDE SEQUENCE [LARGE SCALE GENOMIC DNA]</scope>
    <source>
        <strain evidence="3">h7</strain>
    </source>
</reference>
<dbReference type="Gene3D" id="3.40.50.300">
    <property type="entry name" value="P-loop containing nucleotide triphosphate hydrolases"/>
    <property type="match status" value="1"/>
</dbReference>
<feature type="compositionally biased region" description="Acidic residues" evidence="1">
    <location>
        <begin position="296"/>
        <end position="306"/>
    </location>
</feature>
<reference evidence="3" key="2">
    <citation type="submission" date="2015-01" db="EMBL/GenBank/DDBJ databases">
        <title>Evolutionary Origins and Diversification of the Mycorrhizal Mutualists.</title>
        <authorList>
            <consortium name="DOE Joint Genome Institute"/>
            <consortium name="Mycorrhizal Genomics Consortium"/>
            <person name="Kohler A."/>
            <person name="Kuo A."/>
            <person name="Nagy L.G."/>
            <person name="Floudas D."/>
            <person name="Copeland A."/>
            <person name="Barry K.W."/>
            <person name="Cichocki N."/>
            <person name="Veneault-Fourrey C."/>
            <person name="LaButti K."/>
            <person name="Lindquist E.A."/>
            <person name="Lipzen A."/>
            <person name="Lundell T."/>
            <person name="Morin E."/>
            <person name="Murat C."/>
            <person name="Riley R."/>
            <person name="Ohm R."/>
            <person name="Sun H."/>
            <person name="Tunlid A."/>
            <person name="Henrissat B."/>
            <person name="Grigoriev I.V."/>
            <person name="Hibbett D.S."/>
            <person name="Martin F."/>
        </authorList>
    </citation>
    <scope>NUCLEOTIDE SEQUENCE [LARGE SCALE GENOMIC DNA]</scope>
    <source>
        <strain evidence="3">h7</strain>
    </source>
</reference>
<organism evidence="2 3">
    <name type="scientific">Hebeloma cylindrosporum</name>
    <dbReference type="NCBI Taxonomy" id="76867"/>
    <lineage>
        <taxon>Eukaryota</taxon>
        <taxon>Fungi</taxon>
        <taxon>Dikarya</taxon>
        <taxon>Basidiomycota</taxon>
        <taxon>Agaricomycotina</taxon>
        <taxon>Agaricomycetes</taxon>
        <taxon>Agaricomycetidae</taxon>
        <taxon>Agaricales</taxon>
        <taxon>Agaricineae</taxon>
        <taxon>Hymenogastraceae</taxon>
        <taxon>Hebeloma</taxon>
    </lineage>
</organism>
<evidence type="ECO:0000313" key="3">
    <source>
        <dbReference type="Proteomes" id="UP000053424"/>
    </source>
</evidence>
<keyword evidence="3" id="KW-1185">Reference proteome</keyword>
<dbReference type="GO" id="GO:0005634">
    <property type="term" value="C:nucleus"/>
    <property type="evidence" value="ECO:0007669"/>
    <property type="project" value="TreeGrafter"/>
</dbReference>
<dbReference type="Proteomes" id="UP000053424">
    <property type="component" value="Unassembled WGS sequence"/>
</dbReference>
<dbReference type="AlphaFoldDB" id="A0A0C2YYX9"/>
<feature type="region of interest" description="Disordered" evidence="1">
    <location>
        <begin position="35"/>
        <end position="74"/>
    </location>
</feature>
<dbReference type="SUPFAM" id="SSF52540">
    <property type="entry name" value="P-loop containing nucleoside triphosphate hydrolases"/>
    <property type="match status" value="1"/>
</dbReference>
<feature type="compositionally biased region" description="Basic and acidic residues" evidence="1">
    <location>
        <begin position="48"/>
        <end position="58"/>
    </location>
</feature>
<evidence type="ECO:0008006" key="4">
    <source>
        <dbReference type="Google" id="ProtNLM"/>
    </source>
</evidence>
<gene>
    <name evidence="2" type="ORF">M413DRAFT_306208</name>
</gene>
<dbReference type="PANTHER" id="PTHR23389">
    <property type="entry name" value="CHROMOSOME TRANSMISSION FIDELITY FACTOR 18"/>
    <property type="match status" value="1"/>
</dbReference>
<evidence type="ECO:0000256" key="1">
    <source>
        <dbReference type="SAM" id="MobiDB-lite"/>
    </source>
</evidence>